<evidence type="ECO:0000256" key="1">
    <source>
        <dbReference type="ARBA" id="ARBA00022741"/>
    </source>
</evidence>
<comment type="similarity">
    <text evidence="3">Belongs to the heat shock protein 70 family.</text>
</comment>
<accession>A0AAD4SEZ1</accession>
<dbReference type="PRINTS" id="PR00301">
    <property type="entry name" value="HEATSHOCK70"/>
</dbReference>
<dbReference type="PANTHER" id="PTHR19375">
    <property type="entry name" value="HEAT SHOCK PROTEIN 70KDA"/>
    <property type="match status" value="1"/>
</dbReference>
<dbReference type="GO" id="GO:0140662">
    <property type="term" value="F:ATP-dependent protein folding chaperone"/>
    <property type="evidence" value="ECO:0007669"/>
    <property type="project" value="InterPro"/>
</dbReference>
<comment type="caution">
    <text evidence="4">The sequence shown here is derived from an EMBL/GenBank/DDBJ whole genome shotgun (WGS) entry which is preliminary data.</text>
</comment>
<dbReference type="PROSITE" id="PS00297">
    <property type="entry name" value="HSP70_1"/>
    <property type="match status" value="1"/>
</dbReference>
<keyword evidence="5" id="KW-1185">Reference proteome</keyword>
<dbReference type="InterPro" id="IPR013126">
    <property type="entry name" value="Hsp_70_fam"/>
</dbReference>
<name>A0AAD4SEZ1_9MAGN</name>
<dbReference type="Proteomes" id="UP001202328">
    <property type="component" value="Unassembled WGS sequence"/>
</dbReference>
<proteinExistence type="inferred from homology"/>
<evidence type="ECO:0000313" key="5">
    <source>
        <dbReference type="Proteomes" id="UP001202328"/>
    </source>
</evidence>
<dbReference type="Gene3D" id="2.60.34.10">
    <property type="entry name" value="Substrate Binding Domain Of DNAk, Chain A, domain 1"/>
    <property type="match status" value="1"/>
</dbReference>
<dbReference type="AlphaFoldDB" id="A0AAD4SEZ1"/>
<dbReference type="InterPro" id="IPR018181">
    <property type="entry name" value="Heat_shock_70_CS"/>
</dbReference>
<organism evidence="4 5">
    <name type="scientific">Papaver atlanticum</name>
    <dbReference type="NCBI Taxonomy" id="357466"/>
    <lineage>
        <taxon>Eukaryota</taxon>
        <taxon>Viridiplantae</taxon>
        <taxon>Streptophyta</taxon>
        <taxon>Embryophyta</taxon>
        <taxon>Tracheophyta</taxon>
        <taxon>Spermatophyta</taxon>
        <taxon>Magnoliopsida</taxon>
        <taxon>Ranunculales</taxon>
        <taxon>Papaveraceae</taxon>
        <taxon>Papaveroideae</taxon>
        <taxon>Papaver</taxon>
    </lineage>
</organism>
<dbReference type="PROSITE" id="PS01036">
    <property type="entry name" value="HSP70_3"/>
    <property type="match status" value="1"/>
</dbReference>
<dbReference type="GO" id="GO:0005524">
    <property type="term" value="F:ATP binding"/>
    <property type="evidence" value="ECO:0007669"/>
    <property type="project" value="UniProtKB-KW"/>
</dbReference>
<dbReference type="EMBL" id="JAJJMB010011871">
    <property type="protein sequence ID" value="KAI3896782.1"/>
    <property type="molecule type" value="Genomic_DNA"/>
</dbReference>
<dbReference type="Gene3D" id="3.30.420.40">
    <property type="match status" value="3"/>
</dbReference>
<sequence>MVSKNVRVIGIDLGTTYSSVGFWIGEELKIRKIPSCVAFTDYSKEPVVGDEAFDGVDKNPSNTILDIKRLIGVKFSDNRTKQDVIDSPFEVISNPVSKNDVLSVVVRSFNRLKTVSAEMLLGMILKKLKQIAEEEILGLENGDVIINAVIIVPSCYNNAQRLATKVAAKIAGFGSSHFNDLLYRHCSCHYNNSFRLRSKSSLRFACENAKKNLSDPNVREAKVKFLKVSTFVTQDVFHRECKELFDKCQEAIAQCLQVSGISQFHQVILVGGSTRIPRIREMLRAFCGDERVFCEILEPDIAVVQGAALQAAVWSGEEALSNLLLDGISIADVAPISLKTLTMPNLIPRNTEIPIVIRLHLTTARNNQRRFCFGVHEGEEVIVEDNNLIGHFIFVSFAVDHDGILNVTAAEVAEDGSRRRQLARRVINRILTTDELNEFERDMENPEQEESKRKKIEAKMQVWLFVTKHMSREVPDDFSVGFSATQEEMLRQALADAKGWLINGLPEVRDSELYLEELQRRYFLILHDDGENLREYQKKLFQQKMFEKFGYDITEDMLQI</sequence>
<protein>
    <submittedName>
        <fullName evidence="4">Uncharacterized protein</fullName>
    </submittedName>
</protein>
<evidence type="ECO:0000256" key="3">
    <source>
        <dbReference type="RuleBase" id="RU003322"/>
    </source>
</evidence>
<keyword evidence="2 3" id="KW-0067">ATP-binding</keyword>
<gene>
    <name evidence="4" type="ORF">MKW98_009635</name>
</gene>
<reference evidence="4" key="1">
    <citation type="submission" date="2022-04" db="EMBL/GenBank/DDBJ databases">
        <title>A functionally conserved STORR gene fusion in Papaver species that diverged 16.8 million years ago.</title>
        <authorList>
            <person name="Catania T."/>
        </authorList>
    </citation>
    <scope>NUCLEOTIDE SEQUENCE</scope>
    <source>
        <strain evidence="4">S-188037</strain>
    </source>
</reference>
<dbReference type="InterPro" id="IPR029047">
    <property type="entry name" value="HSP70_peptide-bd_sf"/>
</dbReference>
<dbReference type="Pfam" id="PF00012">
    <property type="entry name" value="HSP70"/>
    <property type="match status" value="2"/>
</dbReference>
<dbReference type="InterPro" id="IPR043129">
    <property type="entry name" value="ATPase_NBD"/>
</dbReference>
<evidence type="ECO:0000313" key="4">
    <source>
        <dbReference type="EMBL" id="KAI3896782.1"/>
    </source>
</evidence>
<dbReference type="Gene3D" id="3.90.640.10">
    <property type="entry name" value="Actin, Chain A, domain 4"/>
    <property type="match status" value="1"/>
</dbReference>
<keyword evidence="1 3" id="KW-0547">Nucleotide-binding</keyword>
<dbReference type="SUPFAM" id="SSF53067">
    <property type="entry name" value="Actin-like ATPase domain"/>
    <property type="match status" value="2"/>
</dbReference>
<evidence type="ECO:0000256" key="2">
    <source>
        <dbReference type="ARBA" id="ARBA00022840"/>
    </source>
</evidence>
<dbReference type="SUPFAM" id="SSF100920">
    <property type="entry name" value="Heat shock protein 70kD (HSP70), peptide-binding domain"/>
    <property type="match status" value="1"/>
</dbReference>